<proteinExistence type="predicted"/>
<evidence type="ECO:0000313" key="2">
    <source>
        <dbReference type="Proteomes" id="UP001497644"/>
    </source>
</evidence>
<gene>
    <name evidence="1" type="ORF">LPLAT_LOCUS7487</name>
</gene>
<organism evidence="1 2">
    <name type="scientific">Lasius platythorax</name>
    <dbReference type="NCBI Taxonomy" id="488582"/>
    <lineage>
        <taxon>Eukaryota</taxon>
        <taxon>Metazoa</taxon>
        <taxon>Ecdysozoa</taxon>
        <taxon>Arthropoda</taxon>
        <taxon>Hexapoda</taxon>
        <taxon>Insecta</taxon>
        <taxon>Pterygota</taxon>
        <taxon>Neoptera</taxon>
        <taxon>Endopterygota</taxon>
        <taxon>Hymenoptera</taxon>
        <taxon>Apocrita</taxon>
        <taxon>Aculeata</taxon>
        <taxon>Formicoidea</taxon>
        <taxon>Formicidae</taxon>
        <taxon>Formicinae</taxon>
        <taxon>Lasius</taxon>
        <taxon>Lasius</taxon>
    </lineage>
</organism>
<dbReference type="EMBL" id="OZ034826">
    <property type="protein sequence ID" value="CAL1681463.1"/>
    <property type="molecule type" value="Genomic_DNA"/>
</dbReference>
<name>A0AAV2NNI0_9HYME</name>
<dbReference type="AlphaFoldDB" id="A0AAV2NNI0"/>
<protein>
    <submittedName>
        <fullName evidence="1">Uncharacterized protein</fullName>
    </submittedName>
</protein>
<evidence type="ECO:0000313" key="1">
    <source>
        <dbReference type="EMBL" id="CAL1681463.1"/>
    </source>
</evidence>
<keyword evidence="2" id="KW-1185">Reference proteome</keyword>
<reference evidence="1" key="1">
    <citation type="submission" date="2024-04" db="EMBL/GenBank/DDBJ databases">
        <authorList>
            <consortium name="Molecular Ecology Group"/>
        </authorList>
    </citation>
    <scope>NUCLEOTIDE SEQUENCE</scope>
</reference>
<sequence length="97" mass="10843">MSESAGRYIEGTIPDSVDPRIRRPWWLVHCQADPRSSSLSIDTLADDVSSVQIGRALLFRIVPASPLIRLILGYTALSFSFLPERNGIPTVYLDKTR</sequence>
<dbReference type="Proteomes" id="UP001497644">
    <property type="component" value="Chromosome 3"/>
</dbReference>
<accession>A0AAV2NNI0</accession>